<dbReference type="SUPFAM" id="SSF55729">
    <property type="entry name" value="Acyl-CoA N-acyltransferases (Nat)"/>
    <property type="match status" value="1"/>
</dbReference>
<comment type="caution">
    <text evidence="4">The sequence shown here is derived from an EMBL/GenBank/DDBJ whole genome shotgun (WGS) entry which is preliminary data.</text>
</comment>
<dbReference type="CDD" id="cd04301">
    <property type="entry name" value="NAT_SF"/>
    <property type="match status" value="1"/>
</dbReference>
<evidence type="ECO:0000256" key="2">
    <source>
        <dbReference type="ARBA" id="ARBA00023315"/>
    </source>
</evidence>
<dbReference type="PANTHER" id="PTHR43877:SF2">
    <property type="entry name" value="AMINOALKYLPHOSPHONATE N-ACETYLTRANSFERASE-RELATED"/>
    <property type="match status" value="1"/>
</dbReference>
<dbReference type="NCBIfam" id="NF002959">
    <property type="entry name" value="PRK03624.1"/>
    <property type="match status" value="1"/>
</dbReference>
<protein>
    <submittedName>
        <fullName evidence="4">Ribosomal protein S18 acetylase RimI-like enzyme</fullName>
    </submittedName>
</protein>
<dbReference type="OrthoDB" id="1821130at2"/>
<feature type="domain" description="N-acetyltransferase" evidence="3">
    <location>
        <begin position="1"/>
        <end position="143"/>
    </location>
</feature>
<dbReference type="PANTHER" id="PTHR43877">
    <property type="entry name" value="AMINOALKYLPHOSPHONATE N-ACETYLTRANSFERASE-RELATED-RELATED"/>
    <property type="match status" value="1"/>
</dbReference>
<keyword evidence="1" id="KW-0808">Transferase</keyword>
<dbReference type="GO" id="GO:0016747">
    <property type="term" value="F:acyltransferase activity, transferring groups other than amino-acyl groups"/>
    <property type="evidence" value="ECO:0007669"/>
    <property type="project" value="InterPro"/>
</dbReference>
<dbReference type="AlphaFoldDB" id="A0A543HTD8"/>
<dbReference type="InterPro" id="IPR000182">
    <property type="entry name" value="GNAT_dom"/>
</dbReference>
<proteinExistence type="predicted"/>
<organism evidence="4 5">
    <name type="scientific">Klugiella xanthotipulae</name>
    <dbReference type="NCBI Taxonomy" id="244735"/>
    <lineage>
        <taxon>Bacteria</taxon>
        <taxon>Bacillati</taxon>
        <taxon>Actinomycetota</taxon>
        <taxon>Actinomycetes</taxon>
        <taxon>Micrococcales</taxon>
        <taxon>Microbacteriaceae</taxon>
        <taxon>Klugiella</taxon>
    </lineage>
</organism>
<keyword evidence="5" id="KW-1185">Reference proteome</keyword>
<accession>A0A543HTD8</accession>
<evidence type="ECO:0000313" key="5">
    <source>
        <dbReference type="Proteomes" id="UP000318331"/>
    </source>
</evidence>
<keyword evidence="4" id="KW-0689">Ribosomal protein</keyword>
<keyword evidence="4" id="KW-0687">Ribonucleoprotein</keyword>
<dbReference type="InterPro" id="IPR016181">
    <property type="entry name" value="Acyl_CoA_acyltransferase"/>
</dbReference>
<keyword evidence="2" id="KW-0012">Acyltransferase</keyword>
<dbReference type="Gene3D" id="3.40.630.30">
    <property type="match status" value="1"/>
</dbReference>
<dbReference type="InterPro" id="IPR050832">
    <property type="entry name" value="Bact_Acetyltransf"/>
</dbReference>
<evidence type="ECO:0000313" key="4">
    <source>
        <dbReference type="EMBL" id="TQM61534.1"/>
    </source>
</evidence>
<dbReference type="Proteomes" id="UP000318331">
    <property type="component" value="Unassembled WGS sequence"/>
</dbReference>
<evidence type="ECO:0000259" key="3">
    <source>
        <dbReference type="PROSITE" id="PS51186"/>
    </source>
</evidence>
<dbReference type="EMBL" id="VFPN01000003">
    <property type="protein sequence ID" value="TQM61534.1"/>
    <property type="molecule type" value="Genomic_DNA"/>
</dbReference>
<reference evidence="4 5" key="1">
    <citation type="submission" date="2019-06" db="EMBL/GenBank/DDBJ databases">
        <title>Sequencing the genomes of 1000 actinobacteria strains.</title>
        <authorList>
            <person name="Klenk H.-P."/>
        </authorList>
    </citation>
    <scope>NUCLEOTIDE SEQUENCE [LARGE SCALE GENOMIC DNA]</scope>
    <source>
        <strain evidence="4 5">DSM 18031</strain>
    </source>
</reference>
<dbReference type="Pfam" id="PF00583">
    <property type="entry name" value="Acetyltransf_1"/>
    <property type="match status" value="1"/>
</dbReference>
<dbReference type="PROSITE" id="PS51186">
    <property type="entry name" value="GNAT"/>
    <property type="match status" value="1"/>
</dbReference>
<name>A0A543HTD8_9MICO</name>
<gene>
    <name evidence="4" type="ORF">FB466_2490</name>
</gene>
<sequence length="143" mass="15809">MQIRQFSAEDEDAVVDLWVACGLTRPWNNPRLDIERKLRVQPELFLVGEIDGMIVASAMGGYDGHRGWVNYLAVAPSRRGQGWGRLIMATVEEALRATGCPKLNLQVRSDNTAAIAFYEALGYGSDEVVSLGKRLKTSSLEPE</sequence>
<evidence type="ECO:0000256" key="1">
    <source>
        <dbReference type="ARBA" id="ARBA00022679"/>
    </source>
</evidence>
<dbReference type="GO" id="GO:0005840">
    <property type="term" value="C:ribosome"/>
    <property type="evidence" value="ECO:0007669"/>
    <property type="project" value="UniProtKB-KW"/>
</dbReference>